<dbReference type="SUPFAM" id="SSF69848">
    <property type="entry name" value="LCCL domain"/>
    <property type="match status" value="1"/>
</dbReference>
<dbReference type="Gene3D" id="2.170.130.20">
    <property type="entry name" value="LCCL-like domain"/>
    <property type="match status" value="1"/>
</dbReference>
<gene>
    <name evidence="3" type="ORF">DAKH74_019940</name>
</gene>
<keyword evidence="2" id="KW-1133">Transmembrane helix</keyword>
<accession>A0AAV5RXM0</accession>
<reference evidence="3 4" key="1">
    <citation type="journal article" date="2023" name="Elife">
        <title>Identification of key yeast species and microbe-microbe interactions impacting larval growth of Drosophila in the wild.</title>
        <authorList>
            <person name="Mure A."/>
            <person name="Sugiura Y."/>
            <person name="Maeda R."/>
            <person name="Honda K."/>
            <person name="Sakurai N."/>
            <person name="Takahashi Y."/>
            <person name="Watada M."/>
            <person name="Katoh T."/>
            <person name="Gotoh A."/>
            <person name="Gotoh Y."/>
            <person name="Taniguchi I."/>
            <person name="Nakamura K."/>
            <person name="Hayashi T."/>
            <person name="Katayama T."/>
            <person name="Uemura T."/>
            <person name="Hattori Y."/>
        </authorList>
    </citation>
    <scope>NUCLEOTIDE SEQUENCE [LARGE SCALE GENOMIC DNA]</scope>
    <source>
        <strain evidence="3 4">KH-74</strain>
    </source>
</reference>
<organism evidence="3 4">
    <name type="scientific">Maudiozyma humilis</name>
    <name type="common">Sour dough yeast</name>
    <name type="synonym">Kazachstania humilis</name>
    <dbReference type="NCBI Taxonomy" id="51915"/>
    <lineage>
        <taxon>Eukaryota</taxon>
        <taxon>Fungi</taxon>
        <taxon>Dikarya</taxon>
        <taxon>Ascomycota</taxon>
        <taxon>Saccharomycotina</taxon>
        <taxon>Saccharomycetes</taxon>
        <taxon>Saccharomycetales</taxon>
        <taxon>Saccharomycetaceae</taxon>
        <taxon>Maudiozyma</taxon>
    </lineage>
</organism>
<keyword evidence="2" id="KW-0812">Transmembrane</keyword>
<keyword evidence="2" id="KW-0472">Membrane</keyword>
<feature type="compositionally biased region" description="Basic and acidic residues" evidence="1">
    <location>
        <begin position="49"/>
        <end position="62"/>
    </location>
</feature>
<protein>
    <recommendedName>
        <fullName evidence="5">LCCL domain-containing protein</fullName>
    </recommendedName>
</protein>
<feature type="compositionally biased region" description="Acidic residues" evidence="1">
    <location>
        <begin position="32"/>
        <end position="48"/>
    </location>
</feature>
<sequence length="698" mass="79056">MIEAPNDYRGRELPPLPNQSPLRDESSTPFQEDIELQNMDEPEEDITDNELREESSQTEDERNEVWTLLKTTNPITRLFKKIWNGPDEPSDENPTFFEKYPLARFLNNLPTETFRKRSSRKHMRILSLVVYCVIWMGINLFFLFPHFMMPSYFIPDTPNAEKVPVIYLQCNSYLNLEGTNNACGLFNEDCGPFENKDYYISCPALCDQGGLLYSAVAVGPKRVKYTNYIIGGGIAPNVFDREDNILSNPLRADSYPCAAATHLGLISPITGGCAKLTMSGSQVSFPSTEGEFKMGWSIDFRSFFPSSFSFLRVTRGYMTGCFDPRSPVVTLNILMGIPIFYLYESLYGYWIIIINAYWTLVLVLDPPVFIDPNNRETVYALFSVGFQRLLPLCFIFYVMWKVAIKRTLDGGSPLLKLFMWYPLFWLGVMNNITFDRLPVDRLNPKDLKEQPGAMTAVGAILSTIIICAFTQAYMLWKSGRFQKYFKIYITLILGIVVLASLPGLNLRIHHYILGMVLLPGCATRSVTAYLFQGILLGLVISGVGRWDFASIVETNYALLRDEAGALLKPPAFIFDTENPHLISWTKPDVTSYATNETESEFAKNWHGKIDGYSLLLNDFEVYVGTNNTVDLDILINSNELLSNMVDASLNSTDNSVELYLRIARASVKSPKDYRGDYTNAGVLIWPDGVWYDPLPGVS</sequence>
<feature type="transmembrane region" description="Helical" evidence="2">
    <location>
        <begin position="125"/>
        <end position="144"/>
    </location>
</feature>
<feature type="transmembrane region" description="Helical" evidence="2">
    <location>
        <begin position="378"/>
        <end position="402"/>
    </location>
</feature>
<evidence type="ECO:0008006" key="5">
    <source>
        <dbReference type="Google" id="ProtNLM"/>
    </source>
</evidence>
<dbReference type="AlphaFoldDB" id="A0AAV5RXM0"/>
<feature type="transmembrane region" description="Helical" evidence="2">
    <location>
        <begin position="453"/>
        <end position="475"/>
    </location>
</feature>
<dbReference type="EMBL" id="BTGD01000005">
    <property type="protein sequence ID" value="GMM55378.1"/>
    <property type="molecule type" value="Genomic_DNA"/>
</dbReference>
<comment type="caution">
    <text evidence="3">The sequence shown here is derived from an EMBL/GenBank/DDBJ whole genome shotgun (WGS) entry which is preliminary data.</text>
</comment>
<dbReference type="InterPro" id="IPR051957">
    <property type="entry name" value="CRISP-LCCL_domain"/>
</dbReference>
<evidence type="ECO:0000313" key="4">
    <source>
        <dbReference type="Proteomes" id="UP001377567"/>
    </source>
</evidence>
<dbReference type="PANTHER" id="PTHR31331:SF1">
    <property type="entry name" value="CYSTEINE RICH SECRETORY PROTEIN LCCL DOMAIN CONTAINING 2"/>
    <property type="match status" value="1"/>
</dbReference>
<dbReference type="PANTHER" id="PTHR31331">
    <property type="entry name" value="LCCL DOMAIN PROTEIN (AFU_ORTHOLOGUE AFUA_5G08630)"/>
    <property type="match status" value="1"/>
</dbReference>
<feature type="region of interest" description="Disordered" evidence="1">
    <location>
        <begin position="1"/>
        <end position="62"/>
    </location>
</feature>
<feature type="transmembrane region" description="Helical" evidence="2">
    <location>
        <begin position="526"/>
        <end position="544"/>
    </location>
</feature>
<feature type="transmembrane region" description="Helical" evidence="2">
    <location>
        <begin position="414"/>
        <end position="433"/>
    </location>
</feature>
<name>A0AAV5RXM0_MAUHU</name>
<feature type="compositionally biased region" description="Basic and acidic residues" evidence="1">
    <location>
        <begin position="1"/>
        <end position="12"/>
    </location>
</feature>
<evidence type="ECO:0000313" key="3">
    <source>
        <dbReference type="EMBL" id="GMM55378.1"/>
    </source>
</evidence>
<feature type="transmembrane region" description="Helical" evidence="2">
    <location>
        <begin position="487"/>
        <end position="506"/>
    </location>
</feature>
<evidence type="ECO:0000256" key="2">
    <source>
        <dbReference type="SAM" id="Phobius"/>
    </source>
</evidence>
<proteinExistence type="predicted"/>
<dbReference type="InterPro" id="IPR036609">
    <property type="entry name" value="LCCL_sf"/>
</dbReference>
<keyword evidence="4" id="KW-1185">Reference proteome</keyword>
<dbReference type="Proteomes" id="UP001377567">
    <property type="component" value="Unassembled WGS sequence"/>
</dbReference>
<evidence type="ECO:0000256" key="1">
    <source>
        <dbReference type="SAM" id="MobiDB-lite"/>
    </source>
</evidence>